<protein>
    <submittedName>
        <fullName evidence="1">Uncharacterized protein</fullName>
    </submittedName>
</protein>
<evidence type="ECO:0000313" key="2">
    <source>
        <dbReference type="Proteomes" id="UP001596003"/>
    </source>
</evidence>
<keyword evidence="2" id="KW-1185">Reference proteome</keyword>
<name>A0ABV8ZKI1_9FLAO</name>
<sequence length="191" mass="22155">MKKNENIKKVAIAAPQLHRHKVKLKIGNWKKHFDLNYVNTIIALALNDFDDKIFFYINGYLITSQNLYLIVQTTEKSVEEMVTKIENQIINLLKTNPQKLKENRGEVSIIADDENLFYAARKPLFKIYPLENDHLIKLITGQKVTLPYFDRDLENLKNRIHNHPFCSAINYLGGIGPVKVTSFKDQINAEE</sequence>
<evidence type="ECO:0000313" key="1">
    <source>
        <dbReference type="EMBL" id="MFC4479514.1"/>
    </source>
</evidence>
<gene>
    <name evidence="1" type="ORF">ACFO3N_20715</name>
</gene>
<proteinExistence type="predicted"/>
<dbReference type="EMBL" id="JBHSFY010000015">
    <property type="protein sequence ID" value="MFC4479514.1"/>
    <property type="molecule type" value="Genomic_DNA"/>
</dbReference>
<dbReference type="RefSeq" id="WP_379800809.1">
    <property type="nucleotide sequence ID" value="NZ_JBHSFY010000015.1"/>
</dbReference>
<comment type="caution">
    <text evidence="1">The sequence shown here is derived from an EMBL/GenBank/DDBJ whole genome shotgun (WGS) entry which is preliminary data.</text>
</comment>
<reference evidence="2" key="1">
    <citation type="journal article" date="2019" name="Int. J. Syst. Evol. Microbiol.">
        <title>The Global Catalogue of Microorganisms (GCM) 10K type strain sequencing project: providing services to taxonomists for standard genome sequencing and annotation.</title>
        <authorList>
            <consortium name="The Broad Institute Genomics Platform"/>
            <consortium name="The Broad Institute Genome Sequencing Center for Infectious Disease"/>
            <person name="Wu L."/>
            <person name="Ma J."/>
        </authorList>
    </citation>
    <scope>NUCLEOTIDE SEQUENCE [LARGE SCALE GENOMIC DNA]</scope>
    <source>
        <strain evidence="2">NBRC 103627</strain>
    </source>
</reference>
<dbReference type="Proteomes" id="UP001596003">
    <property type="component" value="Unassembled WGS sequence"/>
</dbReference>
<organism evidence="1 2">
    <name type="scientific">Flavobacterium chungangensis</name>
    <dbReference type="NCBI Taxonomy" id="2708132"/>
    <lineage>
        <taxon>Bacteria</taxon>
        <taxon>Pseudomonadati</taxon>
        <taxon>Bacteroidota</taxon>
        <taxon>Flavobacteriia</taxon>
        <taxon>Flavobacteriales</taxon>
        <taxon>Flavobacteriaceae</taxon>
        <taxon>Flavobacterium</taxon>
    </lineage>
</organism>
<accession>A0ABV8ZKI1</accession>